<protein>
    <submittedName>
        <fullName evidence="2">Uncharacterized protein</fullName>
    </submittedName>
</protein>
<keyword evidence="3" id="KW-1185">Reference proteome</keyword>
<evidence type="ECO:0000313" key="2">
    <source>
        <dbReference type="EMBL" id="EOY00424.1"/>
    </source>
</evidence>
<keyword evidence="1" id="KW-0732">Signal</keyword>
<dbReference type="Gramene" id="EOY00424">
    <property type="protein sequence ID" value="EOY00424"/>
    <property type="gene ID" value="TCM_010291"/>
</dbReference>
<evidence type="ECO:0000256" key="1">
    <source>
        <dbReference type="SAM" id="SignalP"/>
    </source>
</evidence>
<name>A0A061EDR0_THECC</name>
<dbReference type="AlphaFoldDB" id="A0A061EDR0"/>
<feature type="chain" id="PRO_5001601572" evidence="1">
    <location>
        <begin position="25"/>
        <end position="121"/>
    </location>
</feature>
<organism evidence="2 3">
    <name type="scientific">Theobroma cacao</name>
    <name type="common">Cacao</name>
    <name type="synonym">Cocoa</name>
    <dbReference type="NCBI Taxonomy" id="3641"/>
    <lineage>
        <taxon>Eukaryota</taxon>
        <taxon>Viridiplantae</taxon>
        <taxon>Streptophyta</taxon>
        <taxon>Embryophyta</taxon>
        <taxon>Tracheophyta</taxon>
        <taxon>Spermatophyta</taxon>
        <taxon>Magnoliopsida</taxon>
        <taxon>eudicotyledons</taxon>
        <taxon>Gunneridae</taxon>
        <taxon>Pentapetalae</taxon>
        <taxon>rosids</taxon>
        <taxon>malvids</taxon>
        <taxon>Malvales</taxon>
        <taxon>Malvaceae</taxon>
        <taxon>Byttnerioideae</taxon>
        <taxon>Theobroma</taxon>
    </lineage>
</organism>
<gene>
    <name evidence="2" type="ORF">TCM_010291</name>
</gene>
<accession>A0A061EDR0</accession>
<proteinExistence type="predicted"/>
<dbReference type="Proteomes" id="UP000026915">
    <property type="component" value="Chromosome 2"/>
</dbReference>
<reference evidence="2 3" key="1">
    <citation type="journal article" date="2013" name="Genome Biol.">
        <title>The genome sequence of the most widely cultivated cacao type and its use to identify candidate genes regulating pod color.</title>
        <authorList>
            <person name="Motamayor J.C."/>
            <person name="Mockaitis K."/>
            <person name="Schmutz J."/>
            <person name="Haiminen N."/>
            <person name="Iii D.L."/>
            <person name="Cornejo O."/>
            <person name="Findley S.D."/>
            <person name="Zheng P."/>
            <person name="Utro F."/>
            <person name="Royaert S."/>
            <person name="Saski C."/>
            <person name="Jenkins J."/>
            <person name="Podicheti R."/>
            <person name="Zhao M."/>
            <person name="Scheffler B.E."/>
            <person name="Stack J.C."/>
            <person name="Feltus F.A."/>
            <person name="Mustiga G.M."/>
            <person name="Amores F."/>
            <person name="Phillips W."/>
            <person name="Marelli J.P."/>
            <person name="May G.D."/>
            <person name="Shapiro H."/>
            <person name="Ma J."/>
            <person name="Bustamante C.D."/>
            <person name="Schnell R.J."/>
            <person name="Main D."/>
            <person name="Gilbert D."/>
            <person name="Parida L."/>
            <person name="Kuhn D.N."/>
        </authorList>
    </citation>
    <scope>NUCLEOTIDE SEQUENCE [LARGE SCALE GENOMIC DNA]</scope>
    <source>
        <strain evidence="3">cv. Matina 1-6</strain>
    </source>
</reference>
<sequence>MIWKMGWYAFTWTIWMARNDVVFGGNDWDRCMVFELIKTRVAWWINSKWPHLNLSFSYLARFLNVSNVPHKVNCVSRTELWTRPPTIVLKFNTNEATRGYPGEFGIGGILRNENGDNSHFL</sequence>
<dbReference type="EMBL" id="CM001880">
    <property type="protein sequence ID" value="EOY00424.1"/>
    <property type="molecule type" value="Genomic_DNA"/>
</dbReference>
<dbReference type="HOGENOM" id="CLU_2042286_0_0_1"/>
<evidence type="ECO:0000313" key="3">
    <source>
        <dbReference type="Proteomes" id="UP000026915"/>
    </source>
</evidence>
<dbReference type="InParanoid" id="A0A061EDR0"/>
<feature type="signal peptide" evidence="1">
    <location>
        <begin position="1"/>
        <end position="24"/>
    </location>
</feature>